<keyword evidence="2" id="KW-1185">Reference proteome</keyword>
<dbReference type="AlphaFoldDB" id="A0A210PLE3"/>
<comment type="caution">
    <text evidence="1">The sequence shown here is derived from an EMBL/GenBank/DDBJ whole genome shotgun (WGS) entry which is preliminary data.</text>
</comment>
<evidence type="ECO:0000313" key="2">
    <source>
        <dbReference type="Proteomes" id="UP000242188"/>
    </source>
</evidence>
<protein>
    <submittedName>
        <fullName evidence="1">Uncharacterized protein</fullName>
    </submittedName>
</protein>
<accession>A0A210PLE3</accession>
<dbReference type="EMBL" id="NEDP02005592">
    <property type="protein sequence ID" value="OWF37312.1"/>
    <property type="molecule type" value="Genomic_DNA"/>
</dbReference>
<gene>
    <name evidence="1" type="ORF">KP79_PYT12665</name>
</gene>
<evidence type="ECO:0000313" key="1">
    <source>
        <dbReference type="EMBL" id="OWF37312.1"/>
    </source>
</evidence>
<organism evidence="1 2">
    <name type="scientific">Mizuhopecten yessoensis</name>
    <name type="common">Japanese scallop</name>
    <name type="synonym">Patinopecten yessoensis</name>
    <dbReference type="NCBI Taxonomy" id="6573"/>
    <lineage>
        <taxon>Eukaryota</taxon>
        <taxon>Metazoa</taxon>
        <taxon>Spiralia</taxon>
        <taxon>Lophotrochozoa</taxon>
        <taxon>Mollusca</taxon>
        <taxon>Bivalvia</taxon>
        <taxon>Autobranchia</taxon>
        <taxon>Pteriomorphia</taxon>
        <taxon>Pectinida</taxon>
        <taxon>Pectinoidea</taxon>
        <taxon>Pectinidae</taxon>
        <taxon>Mizuhopecten</taxon>
    </lineage>
</organism>
<reference evidence="1 2" key="1">
    <citation type="journal article" date="2017" name="Nat. Ecol. Evol.">
        <title>Scallop genome provides insights into evolution of bilaterian karyotype and development.</title>
        <authorList>
            <person name="Wang S."/>
            <person name="Zhang J."/>
            <person name="Jiao W."/>
            <person name="Li J."/>
            <person name="Xun X."/>
            <person name="Sun Y."/>
            <person name="Guo X."/>
            <person name="Huan P."/>
            <person name="Dong B."/>
            <person name="Zhang L."/>
            <person name="Hu X."/>
            <person name="Sun X."/>
            <person name="Wang J."/>
            <person name="Zhao C."/>
            <person name="Wang Y."/>
            <person name="Wang D."/>
            <person name="Huang X."/>
            <person name="Wang R."/>
            <person name="Lv J."/>
            <person name="Li Y."/>
            <person name="Zhang Z."/>
            <person name="Liu B."/>
            <person name="Lu W."/>
            <person name="Hui Y."/>
            <person name="Liang J."/>
            <person name="Zhou Z."/>
            <person name="Hou R."/>
            <person name="Li X."/>
            <person name="Liu Y."/>
            <person name="Li H."/>
            <person name="Ning X."/>
            <person name="Lin Y."/>
            <person name="Zhao L."/>
            <person name="Xing Q."/>
            <person name="Dou J."/>
            <person name="Li Y."/>
            <person name="Mao J."/>
            <person name="Guo H."/>
            <person name="Dou H."/>
            <person name="Li T."/>
            <person name="Mu C."/>
            <person name="Jiang W."/>
            <person name="Fu Q."/>
            <person name="Fu X."/>
            <person name="Miao Y."/>
            <person name="Liu J."/>
            <person name="Yu Q."/>
            <person name="Li R."/>
            <person name="Liao H."/>
            <person name="Li X."/>
            <person name="Kong Y."/>
            <person name="Jiang Z."/>
            <person name="Chourrout D."/>
            <person name="Li R."/>
            <person name="Bao Z."/>
        </authorList>
    </citation>
    <scope>NUCLEOTIDE SEQUENCE [LARGE SCALE GENOMIC DNA]</scope>
    <source>
        <strain evidence="1 2">PY_sf001</strain>
    </source>
</reference>
<sequence>MTTTTKTSPFRRITIVWIPNCQLREKMSSSKITTDREGNTFLEEPSRTKLTTLGHLKVGRHFRGTPRTHWRHVLLNRGQGCREGLSHTMVVIVTATRLRGASTADVTEPKAYVQGNHQSYCHQEVTENTNCQHRYLVPRHILP</sequence>
<dbReference type="Proteomes" id="UP000242188">
    <property type="component" value="Unassembled WGS sequence"/>
</dbReference>
<proteinExistence type="predicted"/>
<name>A0A210PLE3_MIZYE</name>